<dbReference type="InterPro" id="IPR000999">
    <property type="entry name" value="RNase_III_dom"/>
</dbReference>
<dbReference type="GO" id="GO:0005654">
    <property type="term" value="C:nucleoplasm"/>
    <property type="evidence" value="ECO:0007669"/>
    <property type="project" value="TreeGrafter"/>
</dbReference>
<evidence type="ECO:0000313" key="10">
    <source>
        <dbReference type="Proteomes" id="UP000217199"/>
    </source>
</evidence>
<name>A0A286UNH2_9AGAM</name>
<dbReference type="Pfam" id="PF00636">
    <property type="entry name" value="Ribonuclease_3"/>
    <property type="match status" value="1"/>
</dbReference>
<dbReference type="Proteomes" id="UP000217199">
    <property type="component" value="Unassembled WGS sequence"/>
</dbReference>
<dbReference type="InterPro" id="IPR036389">
    <property type="entry name" value="RNase_III_sf"/>
</dbReference>
<dbReference type="InterPro" id="IPR014720">
    <property type="entry name" value="dsRBD_dom"/>
</dbReference>
<proteinExistence type="predicted"/>
<dbReference type="PROSITE" id="PS50142">
    <property type="entry name" value="RNASE_3_2"/>
    <property type="match status" value="1"/>
</dbReference>
<dbReference type="Gene3D" id="3.30.160.20">
    <property type="match status" value="1"/>
</dbReference>
<feature type="region of interest" description="Disordered" evidence="6">
    <location>
        <begin position="312"/>
        <end position="337"/>
    </location>
</feature>
<dbReference type="EMBL" id="NBII01000003">
    <property type="protein sequence ID" value="PAV21054.1"/>
    <property type="molecule type" value="Genomic_DNA"/>
</dbReference>
<dbReference type="PANTHER" id="PTHR11207">
    <property type="entry name" value="RIBONUCLEASE III"/>
    <property type="match status" value="1"/>
</dbReference>
<dbReference type="SMART" id="SM00358">
    <property type="entry name" value="DSRM"/>
    <property type="match status" value="1"/>
</dbReference>
<evidence type="ECO:0000256" key="5">
    <source>
        <dbReference type="PROSITE-ProRule" id="PRU00266"/>
    </source>
</evidence>
<dbReference type="GO" id="GO:0004525">
    <property type="term" value="F:ribonuclease III activity"/>
    <property type="evidence" value="ECO:0007669"/>
    <property type="project" value="InterPro"/>
</dbReference>
<evidence type="ECO:0000256" key="3">
    <source>
        <dbReference type="ARBA" id="ARBA00022801"/>
    </source>
</evidence>
<organism evidence="9 10">
    <name type="scientific">Pyrrhoderma noxium</name>
    <dbReference type="NCBI Taxonomy" id="2282107"/>
    <lineage>
        <taxon>Eukaryota</taxon>
        <taxon>Fungi</taxon>
        <taxon>Dikarya</taxon>
        <taxon>Basidiomycota</taxon>
        <taxon>Agaricomycotina</taxon>
        <taxon>Agaricomycetes</taxon>
        <taxon>Hymenochaetales</taxon>
        <taxon>Hymenochaetaceae</taxon>
        <taxon>Pyrrhoderma</taxon>
    </lineage>
</organism>
<dbReference type="Pfam" id="PF00035">
    <property type="entry name" value="dsrm"/>
    <property type="match status" value="1"/>
</dbReference>
<feature type="region of interest" description="Disordered" evidence="6">
    <location>
        <begin position="76"/>
        <end position="113"/>
    </location>
</feature>
<feature type="domain" description="DRBM" evidence="7">
    <location>
        <begin position="344"/>
        <end position="414"/>
    </location>
</feature>
<dbReference type="GO" id="GO:0034475">
    <property type="term" value="P:U4 snRNA 3'-end processing"/>
    <property type="evidence" value="ECO:0007669"/>
    <property type="project" value="TreeGrafter"/>
</dbReference>
<gene>
    <name evidence="9" type="ORF">PNOK_0368100</name>
</gene>
<dbReference type="InParanoid" id="A0A286UNH2"/>
<dbReference type="GO" id="GO:0003723">
    <property type="term" value="F:RNA binding"/>
    <property type="evidence" value="ECO:0007669"/>
    <property type="project" value="UniProtKB-UniRule"/>
</dbReference>
<dbReference type="SUPFAM" id="SSF69065">
    <property type="entry name" value="RNase III domain-like"/>
    <property type="match status" value="1"/>
</dbReference>
<dbReference type="Gene3D" id="1.10.1520.10">
    <property type="entry name" value="Ribonuclease III domain"/>
    <property type="match status" value="1"/>
</dbReference>
<evidence type="ECO:0000259" key="7">
    <source>
        <dbReference type="PROSITE" id="PS50137"/>
    </source>
</evidence>
<dbReference type="OrthoDB" id="2392202at2759"/>
<keyword evidence="10" id="KW-1185">Reference proteome</keyword>
<dbReference type="SUPFAM" id="SSF54768">
    <property type="entry name" value="dsRNA-binding domain-like"/>
    <property type="match status" value="1"/>
</dbReference>
<evidence type="ECO:0000256" key="6">
    <source>
        <dbReference type="SAM" id="MobiDB-lite"/>
    </source>
</evidence>
<dbReference type="PROSITE" id="PS50137">
    <property type="entry name" value="DS_RBD"/>
    <property type="match status" value="1"/>
</dbReference>
<dbReference type="CDD" id="cd00593">
    <property type="entry name" value="RIBOc"/>
    <property type="match status" value="1"/>
</dbReference>
<evidence type="ECO:0000259" key="8">
    <source>
        <dbReference type="PROSITE" id="PS50142"/>
    </source>
</evidence>
<keyword evidence="2" id="KW-0255">Endonuclease</keyword>
<evidence type="ECO:0000313" key="9">
    <source>
        <dbReference type="EMBL" id="PAV21054.1"/>
    </source>
</evidence>
<keyword evidence="1" id="KW-0540">Nuclease</keyword>
<evidence type="ECO:0000256" key="1">
    <source>
        <dbReference type="ARBA" id="ARBA00022722"/>
    </source>
</evidence>
<evidence type="ECO:0000256" key="2">
    <source>
        <dbReference type="ARBA" id="ARBA00022759"/>
    </source>
</evidence>
<dbReference type="PANTHER" id="PTHR11207:SF0">
    <property type="entry name" value="RIBONUCLEASE 3"/>
    <property type="match status" value="1"/>
</dbReference>
<keyword evidence="4 5" id="KW-0694">RNA-binding</keyword>
<protein>
    <submittedName>
        <fullName evidence="9">Ribonuclease III</fullName>
    </submittedName>
</protein>
<dbReference type="STRING" id="2282107.A0A286UNH2"/>
<dbReference type="GO" id="GO:0006369">
    <property type="term" value="P:termination of RNA polymerase II transcription"/>
    <property type="evidence" value="ECO:0007669"/>
    <property type="project" value="TreeGrafter"/>
</dbReference>
<keyword evidence="3" id="KW-0378">Hydrolase</keyword>
<sequence length="419" mass="46067">MLHRILGQAQVRRVCCRSQIQSDVRVTRCRSGLRPGLKPKVATATGEIKTFLGLCQVLEPLSHLSVRRSFKTASSAAQLNPSSLPPSSDNPATPAADTAETTTATATTTDSYSIDSIDPIPPYSVTLDPLIDEGLQLALESFMVALQVNLGKEELPQLPHIHDQEILKQVFTHRSVHSRTRNLFEEPEGDPAPDNEMLEHQGDSVLNFIITELILSLHPSLRVGSATKIRSLVVGNATLADISVRYGLPKSLRFHPAQAITLLTSMHIQADVFEAYVGGLYRDQGLEVVRDWLRAIFKPYVEEAYRICLKQHTPNSPPPSPTLPGHDNGNGHGEPLSSNPIPVGHLSLFNQYAQQKRLRVEWIFEPLKPEGSKMVLLWSVHANVDGKLLATGRGTTKKAAQNEAARECLVQLGISFTMD</sequence>
<evidence type="ECO:0000256" key="4">
    <source>
        <dbReference type="ARBA" id="ARBA00022884"/>
    </source>
</evidence>
<dbReference type="SMART" id="SM00535">
    <property type="entry name" value="RIBOc"/>
    <property type="match status" value="1"/>
</dbReference>
<comment type="caution">
    <text evidence="9">The sequence shown here is derived from an EMBL/GenBank/DDBJ whole genome shotgun (WGS) entry which is preliminary data.</text>
</comment>
<reference evidence="9 10" key="1">
    <citation type="journal article" date="2017" name="Mol. Ecol.">
        <title>Comparative and population genomic landscape of Phellinus noxius: A hypervariable fungus causing root rot in trees.</title>
        <authorList>
            <person name="Chung C.L."/>
            <person name="Lee T.J."/>
            <person name="Akiba M."/>
            <person name="Lee H.H."/>
            <person name="Kuo T.H."/>
            <person name="Liu D."/>
            <person name="Ke H.M."/>
            <person name="Yokoi T."/>
            <person name="Roa M.B."/>
            <person name="Lu M.J."/>
            <person name="Chang Y.Y."/>
            <person name="Ann P.J."/>
            <person name="Tsai J.N."/>
            <person name="Chen C.Y."/>
            <person name="Tzean S.S."/>
            <person name="Ota Y."/>
            <person name="Hattori T."/>
            <person name="Sahashi N."/>
            <person name="Liou R.F."/>
            <person name="Kikuchi T."/>
            <person name="Tsai I.J."/>
        </authorList>
    </citation>
    <scope>NUCLEOTIDE SEQUENCE [LARGE SCALE GENOMIC DNA]</scope>
    <source>
        <strain evidence="9 10">FFPRI411160</strain>
    </source>
</reference>
<accession>A0A286UNH2</accession>
<feature type="domain" description="RNase III" evidence="8">
    <location>
        <begin position="139"/>
        <end position="285"/>
    </location>
</feature>
<dbReference type="AlphaFoldDB" id="A0A286UNH2"/>
<dbReference type="GO" id="GO:0006364">
    <property type="term" value="P:rRNA processing"/>
    <property type="evidence" value="ECO:0007669"/>
    <property type="project" value="TreeGrafter"/>
</dbReference>